<dbReference type="Proteomes" id="UP000198519">
    <property type="component" value="Unassembled WGS sequence"/>
</dbReference>
<reference evidence="2" key="1">
    <citation type="submission" date="2016-10" db="EMBL/GenBank/DDBJ databases">
        <authorList>
            <person name="Varghese N."/>
            <person name="Submissions S."/>
        </authorList>
    </citation>
    <scope>NUCLEOTIDE SEQUENCE [LARGE SCALE GENOMIC DNA]</scope>
    <source>
        <strain evidence="2">CGMCC 1.7061</strain>
    </source>
</reference>
<proteinExistence type="predicted"/>
<dbReference type="STRING" id="488535.SAMN04487963_3685"/>
<dbReference type="EMBL" id="FOUE01000008">
    <property type="protein sequence ID" value="SFM78241.1"/>
    <property type="molecule type" value="Genomic_DNA"/>
</dbReference>
<dbReference type="InterPro" id="IPR025921">
    <property type="entry name" value="HmuY"/>
</dbReference>
<evidence type="ECO:0000313" key="2">
    <source>
        <dbReference type="Proteomes" id="UP000198519"/>
    </source>
</evidence>
<accession>A0A1I4TNN7</accession>
<dbReference type="OrthoDB" id="335087at2"/>
<protein>
    <submittedName>
        <fullName evidence="1">HmuY protein</fullName>
    </submittedName>
</protein>
<evidence type="ECO:0000313" key="1">
    <source>
        <dbReference type="EMBL" id="SFM78241.1"/>
    </source>
</evidence>
<gene>
    <name evidence="1" type="ORF">SAMN04487963_3685</name>
</gene>
<dbReference type="RefSeq" id="WP_092026697.1">
    <property type="nucleotide sequence ID" value="NZ_FOUE01000008.1"/>
</dbReference>
<dbReference type="PROSITE" id="PS51257">
    <property type="entry name" value="PROKAR_LIPOPROTEIN"/>
    <property type="match status" value="1"/>
</dbReference>
<dbReference type="AlphaFoldDB" id="A0A1I4TNN7"/>
<dbReference type="Pfam" id="PF14064">
    <property type="entry name" value="HmuY"/>
    <property type="match status" value="1"/>
</dbReference>
<organism evidence="1 2">
    <name type="scientific">Marinobacter zhejiangensis</name>
    <dbReference type="NCBI Taxonomy" id="488535"/>
    <lineage>
        <taxon>Bacteria</taxon>
        <taxon>Pseudomonadati</taxon>
        <taxon>Pseudomonadota</taxon>
        <taxon>Gammaproteobacteria</taxon>
        <taxon>Pseudomonadales</taxon>
        <taxon>Marinobacteraceae</taxon>
        <taxon>Marinobacter</taxon>
    </lineage>
</organism>
<keyword evidence="2" id="KW-1185">Reference proteome</keyword>
<dbReference type="CDD" id="cd12105">
    <property type="entry name" value="HmuY"/>
    <property type="match status" value="1"/>
</dbReference>
<name>A0A1I4TNN7_9GAMM</name>
<sequence length="392" mass="40627">MSKVRWIATLALGSAVLSGCGGGSDNTIAGDSGAGAGTGTDGGVFTAVIDASAYDSRVYFNLSTGEVVALTDAQAAASSDWHLALKRYDIQLNGGASGPGTVVAALGAGQDDFYDGSGEPIANVFVNATAESELEHLLADFSAPASWSSDVVVSTLGDDWYVYDYTNGNISANDANGYLVRSAEGDSYARLQVTDFTFPTRTGEGVTSFEMAFDVQVAGSSQFTSAATFNGSIPPEGGELCFDFDSNATVDCMASNSWDIVLGFSGRSLYLRTNSGPSGSGDGGAFGPFDWPELSAYTSATTDPGGSNLTSLYAADSTGGVFVENSWYAYGVAGGHQLWPNYRVYLVDVDSNDGSSPVYALQMTGYYGGSDGNGASGQPVIRWREVTLMEGE</sequence>